<evidence type="ECO:0000256" key="2">
    <source>
        <dbReference type="SAM" id="SignalP"/>
    </source>
</evidence>
<evidence type="ECO:0000256" key="1">
    <source>
        <dbReference type="SAM" id="MobiDB-lite"/>
    </source>
</evidence>
<dbReference type="AlphaFoldDB" id="A0A178ZRE4"/>
<keyword evidence="2" id="KW-0732">Signal</keyword>
<organism evidence="3 4">
    <name type="scientific">Fonsecaea erecta</name>
    <dbReference type="NCBI Taxonomy" id="1367422"/>
    <lineage>
        <taxon>Eukaryota</taxon>
        <taxon>Fungi</taxon>
        <taxon>Dikarya</taxon>
        <taxon>Ascomycota</taxon>
        <taxon>Pezizomycotina</taxon>
        <taxon>Eurotiomycetes</taxon>
        <taxon>Chaetothyriomycetidae</taxon>
        <taxon>Chaetothyriales</taxon>
        <taxon>Herpotrichiellaceae</taxon>
        <taxon>Fonsecaea</taxon>
    </lineage>
</organism>
<dbReference type="RefSeq" id="XP_018694932.1">
    <property type="nucleotide sequence ID" value="XM_018835282.1"/>
</dbReference>
<feature type="signal peptide" evidence="2">
    <location>
        <begin position="1"/>
        <end position="17"/>
    </location>
</feature>
<sequence length="85" mass="8627">MQFTIFVLALITASAIAAPLKNTDGLVARSVPAGGAGWGGDDFKRSVPAGGAGWGGDDFKRSVPAGSAGWGGDDFKRSMPDDVKT</sequence>
<feature type="region of interest" description="Disordered" evidence="1">
    <location>
        <begin position="52"/>
        <end position="85"/>
    </location>
</feature>
<feature type="chain" id="PRO_5008098675" evidence="2">
    <location>
        <begin position="18"/>
        <end position="85"/>
    </location>
</feature>
<accession>A0A178ZRE4</accession>
<evidence type="ECO:0000313" key="4">
    <source>
        <dbReference type="Proteomes" id="UP000078343"/>
    </source>
</evidence>
<gene>
    <name evidence="3" type="ORF">AYL99_03768</name>
</gene>
<dbReference type="GeneID" id="30007937"/>
<proteinExistence type="predicted"/>
<dbReference type="EMBL" id="LVYI01000003">
    <property type="protein sequence ID" value="OAP61565.1"/>
    <property type="molecule type" value="Genomic_DNA"/>
</dbReference>
<dbReference type="Proteomes" id="UP000078343">
    <property type="component" value="Unassembled WGS sequence"/>
</dbReference>
<protein>
    <submittedName>
        <fullName evidence="3">Uncharacterized protein</fullName>
    </submittedName>
</protein>
<feature type="compositionally biased region" description="Basic and acidic residues" evidence="1">
    <location>
        <begin position="73"/>
        <end position="85"/>
    </location>
</feature>
<evidence type="ECO:0000313" key="3">
    <source>
        <dbReference type="EMBL" id="OAP61565.1"/>
    </source>
</evidence>
<comment type="caution">
    <text evidence="3">The sequence shown here is derived from an EMBL/GenBank/DDBJ whole genome shotgun (WGS) entry which is preliminary data.</text>
</comment>
<reference evidence="3 4" key="1">
    <citation type="submission" date="2016-04" db="EMBL/GenBank/DDBJ databases">
        <title>Draft genome of Fonsecaea erecta CBS 125763.</title>
        <authorList>
            <person name="Weiss V.A."/>
            <person name="Vicente V.A."/>
            <person name="Raittz R.T."/>
            <person name="Moreno L.F."/>
            <person name="De Souza E.M."/>
            <person name="Pedrosa F.O."/>
            <person name="Steffens M.B."/>
            <person name="Faoro H."/>
            <person name="Tadra-Sfeir M.Z."/>
            <person name="Najafzadeh M.J."/>
            <person name="Felipe M.S."/>
            <person name="Teixeira M."/>
            <person name="Sun J."/>
            <person name="Xi L."/>
            <person name="Gomes R."/>
            <person name="De Azevedo C.M."/>
            <person name="Salgado C.G."/>
            <person name="Da Silva M.B."/>
            <person name="Nascimento M.F."/>
            <person name="Queiroz-Telles F."/>
            <person name="Attili D.S."/>
            <person name="Gorbushina A."/>
        </authorList>
    </citation>
    <scope>NUCLEOTIDE SEQUENCE [LARGE SCALE GENOMIC DNA]</scope>
    <source>
        <strain evidence="3 4">CBS 125763</strain>
    </source>
</reference>
<keyword evidence="4" id="KW-1185">Reference proteome</keyword>
<name>A0A178ZRE4_9EURO</name>